<sequence>MMTIPGKGRRTCQARPPSRRYLQSLAPPTYDPAVSITGELQRARQLALAAKEEAAKELLLSLMPEIEREDRDDLALEVFAQLGEIYLTRTAYDGTHECLRRMTDCLAQYADTPDADEIVARYTLRARFLRTGLAAAAGDHEDAATELAGLRDDDAAHRFADLASEQHHLSTLAGVLCATALCDDDLHVPAAELWQNIIPIVEGLTDGTDDADQLLVAAGIAYGRFCVETGRLAEGDLWLHRAGARAKRRGWELYWARAELETAAATWMRGDHESTERLVGSAYPVIAEHSRANDVARCWMYFGLTRLGVGWLKEADESWGHAETQWRELGRPLYIHRILLQRSWISVFQGRFADAVEQVAEARSFLDSWPRSSWLQYARLDDHLGSIWRADALADLNFDGIGDPSDSWQQIQERQVDSLGVTRFDTGSERHRSALAKLEKAAELKIPAALAVDSVRYAMTDADARWRWASQVSARMLAGAFSVAWEWENDALLSELIEYHCARGTFANEPHGEAGGWDAPATVTVPVETMDEEALAAAGLSIDALTLTTLGPLPALQMDPDGTPILARYRMLAQNRYGQAITSGGPVWSTWP</sequence>
<name>A0ABX2JS05_9MYCO</name>
<reference evidence="1 2" key="1">
    <citation type="submission" date="2019-05" db="EMBL/GenBank/DDBJ databases">
        <title>Mycolicibacterium sphagni ENV482 genome assembly.</title>
        <authorList>
            <person name="Chen W."/>
            <person name="Faulkner N.W."/>
            <person name="Hyman M.R."/>
        </authorList>
    </citation>
    <scope>NUCLEOTIDE SEQUENCE [LARGE SCALE GENOMIC DNA]</scope>
    <source>
        <strain evidence="1 2">ENV482</strain>
    </source>
</reference>
<evidence type="ECO:0000313" key="1">
    <source>
        <dbReference type="EMBL" id="NTY60474.1"/>
    </source>
</evidence>
<proteinExistence type="predicted"/>
<evidence type="ECO:0008006" key="3">
    <source>
        <dbReference type="Google" id="ProtNLM"/>
    </source>
</evidence>
<dbReference type="EMBL" id="VBSB01000008">
    <property type="protein sequence ID" value="NTY60474.1"/>
    <property type="molecule type" value="Genomic_DNA"/>
</dbReference>
<comment type="caution">
    <text evidence="1">The sequence shown here is derived from an EMBL/GenBank/DDBJ whole genome shotgun (WGS) entry which is preliminary data.</text>
</comment>
<accession>A0ABX2JS05</accession>
<protein>
    <recommendedName>
        <fullName evidence="3">Tetratricopeptide repeat family protein</fullName>
    </recommendedName>
</protein>
<gene>
    <name evidence="1" type="ORF">FEG63_13055</name>
</gene>
<evidence type="ECO:0000313" key="2">
    <source>
        <dbReference type="Proteomes" id="UP000708347"/>
    </source>
</evidence>
<dbReference type="Proteomes" id="UP000708347">
    <property type="component" value="Unassembled WGS sequence"/>
</dbReference>
<organism evidence="1 2">
    <name type="scientific">Mycolicibacterium sphagni</name>
    <dbReference type="NCBI Taxonomy" id="1786"/>
    <lineage>
        <taxon>Bacteria</taxon>
        <taxon>Bacillati</taxon>
        <taxon>Actinomycetota</taxon>
        <taxon>Actinomycetes</taxon>
        <taxon>Mycobacteriales</taxon>
        <taxon>Mycobacteriaceae</taxon>
        <taxon>Mycolicibacterium</taxon>
    </lineage>
</organism>
<keyword evidence="2" id="KW-1185">Reference proteome</keyword>